<proteinExistence type="inferred from homology"/>
<dbReference type="PANTHER" id="PTHR43490">
    <property type="entry name" value="(+)-NEOMENTHOL DEHYDROGENASE"/>
    <property type="match status" value="1"/>
</dbReference>
<evidence type="ECO:0000256" key="4">
    <source>
        <dbReference type="RuleBase" id="RU000363"/>
    </source>
</evidence>
<dbReference type="SUPFAM" id="SSF51735">
    <property type="entry name" value="NAD(P)-binding Rossmann-fold domains"/>
    <property type="match status" value="1"/>
</dbReference>
<dbReference type="GO" id="GO:0016491">
    <property type="term" value="F:oxidoreductase activity"/>
    <property type="evidence" value="ECO:0007669"/>
    <property type="project" value="UniProtKB-KW"/>
</dbReference>
<dbReference type="Gene3D" id="3.40.50.720">
    <property type="entry name" value="NAD(P)-binding Rossmann-like Domain"/>
    <property type="match status" value="1"/>
</dbReference>
<reference evidence="5 6" key="1">
    <citation type="journal article" date="2008" name="Int. J. Syst. Evol. Microbiol.">
        <title>Description of Roseateles aquatilis sp. nov. and Roseateles terrae sp. nov., in the class Betaproteobacteria, and emended description of the genus Roseateles.</title>
        <authorList>
            <person name="Gomila M."/>
            <person name="Bowien B."/>
            <person name="Falsen E."/>
            <person name="Moore E.R."/>
            <person name="Lalucat J."/>
        </authorList>
    </citation>
    <scope>NUCLEOTIDE SEQUENCE [LARGE SCALE GENOMIC DNA]</scope>
    <source>
        <strain evidence="5 6">CCUG 48205</strain>
    </source>
</reference>
<evidence type="ECO:0000313" key="6">
    <source>
        <dbReference type="Proteomes" id="UP000197468"/>
    </source>
</evidence>
<dbReference type="PRINTS" id="PR00080">
    <property type="entry name" value="SDRFAMILY"/>
</dbReference>
<keyword evidence="2" id="KW-0521">NADP</keyword>
<organism evidence="5 6">
    <name type="scientific">Roseateles aquatilis</name>
    <dbReference type="NCBI Taxonomy" id="431061"/>
    <lineage>
        <taxon>Bacteria</taxon>
        <taxon>Pseudomonadati</taxon>
        <taxon>Pseudomonadota</taxon>
        <taxon>Betaproteobacteria</taxon>
        <taxon>Burkholderiales</taxon>
        <taxon>Sphaerotilaceae</taxon>
        <taxon>Roseateles</taxon>
    </lineage>
</organism>
<evidence type="ECO:0000313" key="5">
    <source>
        <dbReference type="EMBL" id="OWQ88879.1"/>
    </source>
</evidence>
<dbReference type="RefSeq" id="WP_088385765.1">
    <property type="nucleotide sequence ID" value="NZ_NIOF01000006.1"/>
</dbReference>
<protein>
    <submittedName>
        <fullName evidence="5">Dehydrogenase</fullName>
    </submittedName>
</protein>
<keyword evidence="6" id="KW-1185">Reference proteome</keyword>
<dbReference type="AlphaFoldDB" id="A0A246J8R1"/>
<comment type="similarity">
    <text evidence="1 4">Belongs to the short-chain dehydrogenases/reductases (SDR) family.</text>
</comment>
<comment type="caution">
    <text evidence="5">The sequence shown here is derived from an EMBL/GenBank/DDBJ whole genome shotgun (WGS) entry which is preliminary data.</text>
</comment>
<evidence type="ECO:0000256" key="1">
    <source>
        <dbReference type="ARBA" id="ARBA00006484"/>
    </source>
</evidence>
<dbReference type="PANTHER" id="PTHR43490:SF99">
    <property type="entry name" value="SHORT-CHAIN DEHYDROGENASE_REDUCTASE"/>
    <property type="match status" value="1"/>
</dbReference>
<dbReference type="Proteomes" id="UP000197468">
    <property type="component" value="Unassembled WGS sequence"/>
</dbReference>
<evidence type="ECO:0000256" key="2">
    <source>
        <dbReference type="ARBA" id="ARBA00022857"/>
    </source>
</evidence>
<evidence type="ECO:0000256" key="3">
    <source>
        <dbReference type="ARBA" id="ARBA00023002"/>
    </source>
</evidence>
<dbReference type="InterPro" id="IPR036291">
    <property type="entry name" value="NAD(P)-bd_dom_sf"/>
</dbReference>
<sequence>MDSTPVALITGATQGIGHQIARELASQGFKVLVGARNLDAGVAAAWAIGGAAQAIQLDVTDQASILAASQQIQETLGRLDVLVNNAGIGHPAPPGTPLEEMRESGKMIRISIDDMRVVFDTNVFGVVAVTRAMLPLLSKSPAGRIVNVSSSGGSLTLKDNPASYSRSYVGVYQVSKTALNAITQAFAIELEGTNIKVNAVCPGFTATASTRFAEGAASVEKAAREPVRLALLDADGPTGTFSNAAGPLPW</sequence>
<keyword evidence="3" id="KW-0560">Oxidoreductase</keyword>
<gene>
    <name evidence="5" type="ORF">CDN99_15510</name>
</gene>
<dbReference type="InterPro" id="IPR002347">
    <property type="entry name" value="SDR_fam"/>
</dbReference>
<accession>A0A246J8R1</accession>
<name>A0A246J8R1_9BURK</name>
<dbReference type="EMBL" id="NIOF01000006">
    <property type="protein sequence ID" value="OWQ88879.1"/>
    <property type="molecule type" value="Genomic_DNA"/>
</dbReference>
<dbReference type="OrthoDB" id="9789083at2"/>
<dbReference type="PRINTS" id="PR00081">
    <property type="entry name" value="GDHRDH"/>
</dbReference>
<dbReference type="Pfam" id="PF00106">
    <property type="entry name" value="adh_short"/>
    <property type="match status" value="1"/>
</dbReference>